<dbReference type="OrthoDB" id="9801061at2"/>
<dbReference type="SUPFAM" id="SSF56601">
    <property type="entry name" value="beta-lactamase/transpeptidase-like"/>
    <property type="match status" value="1"/>
</dbReference>
<evidence type="ECO:0000256" key="1">
    <source>
        <dbReference type="SAM" id="MobiDB-lite"/>
    </source>
</evidence>
<feature type="domain" description="Beta-lactamase-related" evidence="2">
    <location>
        <begin position="74"/>
        <end position="396"/>
    </location>
</feature>
<dbReference type="GO" id="GO:0008800">
    <property type="term" value="F:beta-lactamase activity"/>
    <property type="evidence" value="ECO:0007669"/>
    <property type="project" value="UniProtKB-EC"/>
</dbReference>
<reference evidence="3 4" key="1">
    <citation type="submission" date="2019-08" db="EMBL/GenBank/DDBJ databases">
        <title>Deep-cultivation of Planctomycetes and their phenomic and genomic characterization uncovers novel biology.</title>
        <authorList>
            <person name="Wiegand S."/>
            <person name="Jogler M."/>
            <person name="Boedeker C."/>
            <person name="Pinto D."/>
            <person name="Vollmers J."/>
            <person name="Rivas-Marin E."/>
            <person name="Kohn T."/>
            <person name="Peeters S.H."/>
            <person name="Heuer A."/>
            <person name="Rast P."/>
            <person name="Oberbeckmann S."/>
            <person name="Bunk B."/>
            <person name="Jeske O."/>
            <person name="Meyerdierks A."/>
            <person name="Storesund J.E."/>
            <person name="Kallscheuer N."/>
            <person name="Luecker S."/>
            <person name="Lage O.M."/>
            <person name="Pohl T."/>
            <person name="Merkel B.J."/>
            <person name="Hornburger P."/>
            <person name="Mueller R.-W."/>
            <person name="Bruemmer F."/>
            <person name="Labrenz M."/>
            <person name="Spormann A.M."/>
            <person name="Op den Camp H."/>
            <person name="Overmann J."/>
            <person name="Amann R."/>
            <person name="Jetten M.S.M."/>
            <person name="Mascher T."/>
            <person name="Medema M.H."/>
            <person name="Devos D.P."/>
            <person name="Kaster A.-K."/>
            <person name="Ovreas L."/>
            <person name="Rohde M."/>
            <person name="Galperin M.Y."/>
            <person name="Jogler C."/>
        </authorList>
    </citation>
    <scope>NUCLEOTIDE SEQUENCE [LARGE SCALE GENOMIC DNA]</scope>
    <source>
        <strain evidence="3 4">OJF2</strain>
    </source>
</reference>
<proteinExistence type="predicted"/>
<dbReference type="AlphaFoldDB" id="A0A5B9W0R4"/>
<dbReference type="PANTHER" id="PTHR43283">
    <property type="entry name" value="BETA-LACTAMASE-RELATED"/>
    <property type="match status" value="1"/>
</dbReference>
<evidence type="ECO:0000259" key="2">
    <source>
        <dbReference type="Pfam" id="PF00144"/>
    </source>
</evidence>
<keyword evidence="3" id="KW-0378">Hydrolase</keyword>
<dbReference type="Gene3D" id="3.40.710.10">
    <property type="entry name" value="DD-peptidase/beta-lactamase superfamily"/>
    <property type="match status" value="1"/>
</dbReference>
<evidence type="ECO:0000313" key="3">
    <source>
        <dbReference type="EMBL" id="QEH33831.1"/>
    </source>
</evidence>
<dbReference type="EC" id="3.5.2.6" evidence="3"/>
<dbReference type="KEGG" id="agv:OJF2_23610"/>
<feature type="region of interest" description="Disordered" evidence="1">
    <location>
        <begin position="27"/>
        <end position="55"/>
    </location>
</feature>
<organism evidence="3 4">
    <name type="scientific">Aquisphaera giovannonii</name>
    <dbReference type="NCBI Taxonomy" id="406548"/>
    <lineage>
        <taxon>Bacteria</taxon>
        <taxon>Pseudomonadati</taxon>
        <taxon>Planctomycetota</taxon>
        <taxon>Planctomycetia</taxon>
        <taxon>Isosphaerales</taxon>
        <taxon>Isosphaeraceae</taxon>
        <taxon>Aquisphaera</taxon>
    </lineage>
</organism>
<dbReference type="Proteomes" id="UP000324233">
    <property type="component" value="Chromosome"/>
</dbReference>
<accession>A0A5B9W0R4</accession>
<dbReference type="InterPro" id="IPR001466">
    <property type="entry name" value="Beta-lactam-related"/>
</dbReference>
<gene>
    <name evidence="3" type="primary">ampC_2</name>
    <name evidence="3" type="ORF">OJF2_23610</name>
</gene>
<name>A0A5B9W0R4_9BACT</name>
<dbReference type="Pfam" id="PF00144">
    <property type="entry name" value="Beta-lactamase"/>
    <property type="match status" value="1"/>
</dbReference>
<dbReference type="EMBL" id="CP042997">
    <property type="protein sequence ID" value="QEH33831.1"/>
    <property type="molecule type" value="Genomic_DNA"/>
</dbReference>
<dbReference type="RefSeq" id="WP_148593832.1">
    <property type="nucleotide sequence ID" value="NZ_CP042997.1"/>
</dbReference>
<feature type="compositionally biased region" description="Polar residues" evidence="1">
    <location>
        <begin position="29"/>
        <end position="41"/>
    </location>
</feature>
<dbReference type="InterPro" id="IPR050789">
    <property type="entry name" value="Diverse_Enzym_Activities"/>
</dbReference>
<evidence type="ECO:0000313" key="4">
    <source>
        <dbReference type="Proteomes" id="UP000324233"/>
    </source>
</evidence>
<protein>
    <submittedName>
        <fullName evidence="3">Beta-lactamase</fullName>
        <ecNumber evidence="3">3.5.2.6</ecNumber>
    </submittedName>
</protein>
<dbReference type="InterPro" id="IPR012338">
    <property type="entry name" value="Beta-lactam/transpept-like"/>
</dbReference>
<keyword evidence="4" id="KW-1185">Reference proteome</keyword>
<sequence>MVGRREWLRGITAQGLFLAAGLGHGMTARSASGQTASQPPKNQARRTARRPALNTATPVIAAPSQPIRADERVNALLTGVRERHDVPGLVGAIIRGESLAAIGAVGLRKKGSAEPMRVTDAVHLGSCTKAMTATLVGELVEEGLVKWSDTIADLFPEVSSRLHPDFQAARLTDLLTHRAGLGANVDWWRLPGNSTTEQRRALLLSSMADAPLSRPGTKFLYSNVGYALAGLVAEQVAGDSWENLMAQRIFRPLAMASAGFGPPGRRGANGADAPWGHGGSRGKIQAVRQDNAPCMGPAGTVHCSVPDWGRFASLHLRAEQGRPKLLDRETFRALHSPPPGGNYNGGWIAVPRTRAGRALTHDGSNTYWYASIWLYPERDVATIAVANQGPEPAPEACREAGQELLQLALLERPPRRR</sequence>